<evidence type="ECO:0008006" key="4">
    <source>
        <dbReference type="Google" id="ProtNLM"/>
    </source>
</evidence>
<keyword evidence="1" id="KW-0175">Coiled coil</keyword>
<dbReference type="AlphaFoldDB" id="A0A0W0V1J0"/>
<evidence type="ECO:0000313" key="3">
    <source>
        <dbReference type="Proteomes" id="UP000054761"/>
    </source>
</evidence>
<feature type="coiled-coil region" evidence="1">
    <location>
        <begin position="440"/>
        <end position="474"/>
    </location>
</feature>
<dbReference type="EMBL" id="LNYH01000151">
    <property type="protein sequence ID" value="KTD13975.1"/>
    <property type="molecule type" value="Genomic_DNA"/>
</dbReference>
<keyword evidence="3" id="KW-1185">Reference proteome</keyword>
<dbReference type="PATRIC" id="fig|454.4.peg.3020"/>
<evidence type="ECO:0000256" key="1">
    <source>
        <dbReference type="SAM" id="Coils"/>
    </source>
</evidence>
<organism evidence="2 3">
    <name type="scientific">Legionella israelensis</name>
    <dbReference type="NCBI Taxonomy" id="454"/>
    <lineage>
        <taxon>Bacteria</taxon>
        <taxon>Pseudomonadati</taxon>
        <taxon>Pseudomonadota</taxon>
        <taxon>Gammaproteobacteria</taxon>
        <taxon>Legionellales</taxon>
        <taxon>Legionellaceae</taxon>
        <taxon>Legionella</taxon>
    </lineage>
</organism>
<dbReference type="InterPro" id="IPR025048">
    <property type="entry name" value="DUF3987"/>
</dbReference>
<sequence length="544" mass="61136">MKNFISILENTKVASTQVGIAITDQFQNIGGKEWLEQLKQLPHGHKDGSHFLRTTLNTANAKCMPRNDANTDSIANLIVIDCDKHIDAQGCEFEGAPDPLVVHNALKSMDIGHVLYGSHSHYAGRKGNRYRIILATDKPYNREQLAPTVEQAIISLNQNINGHLLAYAKENNVFAQGWYYPRKPMSYNAEPLYFEYLEGLLIQVVEPKNLPPTNHTGSKKAQWSGDKTSPIQAFNEQHQLAELLSQYGYKRKLITSNHEKWLSPDSSSGIAGITVKEGKFFSHHNDPLNDGYWHDAFDLMCVREGLSPKDAIIKVAQITTAADGRSVDEYNKRSVARQAANISPRPLPEARPPVFPFQADMLPEAIRDYIFDVADRQQSLPDFVAVAAIVGLSSLLGRKALICPKQLDDWAVTPNQWGAIIGRPSAMKSPSMKEALKPLRQFDIESARQFEEDVKNYEEECQLIELEKLAAKNKAKNALKKDDREAAREALKLSENLALPSRKRLVVNDATIEKLGRVFKVSATAKYLSQLKHLKTWRQFYHTA</sequence>
<evidence type="ECO:0000313" key="2">
    <source>
        <dbReference type="EMBL" id="KTD13975.1"/>
    </source>
</evidence>
<dbReference type="Proteomes" id="UP000054761">
    <property type="component" value="Unassembled WGS sequence"/>
</dbReference>
<dbReference type="OrthoDB" id="784829at2"/>
<proteinExistence type="predicted"/>
<accession>A0A0W0V1J0</accession>
<dbReference type="RefSeq" id="WP_058503021.1">
    <property type="nucleotide sequence ID" value="NZ_CAAAJA010000054.1"/>
</dbReference>
<comment type="caution">
    <text evidence="2">The sequence shown here is derived from an EMBL/GenBank/DDBJ whole genome shotgun (WGS) entry which is preliminary data.</text>
</comment>
<reference evidence="2 3" key="1">
    <citation type="submission" date="2015-11" db="EMBL/GenBank/DDBJ databases">
        <title>Genomic analysis of 38 Legionella species identifies large and diverse effector repertoires.</title>
        <authorList>
            <person name="Burstein D."/>
            <person name="Amaro F."/>
            <person name="Zusman T."/>
            <person name="Lifshitz Z."/>
            <person name="Cohen O."/>
            <person name="Gilbert J.A."/>
            <person name="Pupko T."/>
            <person name="Shuman H.A."/>
            <person name="Segal G."/>
        </authorList>
    </citation>
    <scope>NUCLEOTIDE SEQUENCE [LARGE SCALE GENOMIC DNA]</scope>
    <source>
        <strain evidence="2 3">Bercovier 4</strain>
    </source>
</reference>
<name>A0A0W0V1J0_9GAMM</name>
<gene>
    <name evidence="2" type="ORF">Lisr_2751</name>
</gene>
<dbReference type="Pfam" id="PF13148">
    <property type="entry name" value="DUF3987"/>
    <property type="match status" value="1"/>
</dbReference>
<dbReference type="STRING" id="454.Lisr_2751"/>
<protein>
    <recommendedName>
        <fullName evidence="4">DUF3987 domain-containing protein</fullName>
    </recommendedName>
</protein>